<dbReference type="PROSITE" id="PS51257">
    <property type="entry name" value="PROKAR_LIPOPROTEIN"/>
    <property type="match status" value="1"/>
</dbReference>
<dbReference type="InterPro" id="IPR032710">
    <property type="entry name" value="NTF2-like_dom_sf"/>
</dbReference>
<name>A0ABW3LDK6_9BACL</name>
<dbReference type="Gene3D" id="3.10.450.50">
    <property type="match status" value="1"/>
</dbReference>
<dbReference type="Pfam" id="PF14534">
    <property type="entry name" value="DUF4440"/>
    <property type="match status" value="1"/>
</dbReference>
<reference evidence="6" key="1">
    <citation type="journal article" date="2019" name="Int. J. Syst. Evol. Microbiol.">
        <title>The Global Catalogue of Microorganisms (GCM) 10K type strain sequencing project: providing services to taxonomists for standard genome sequencing and annotation.</title>
        <authorList>
            <consortium name="The Broad Institute Genomics Platform"/>
            <consortium name="The Broad Institute Genome Sequencing Center for Infectious Disease"/>
            <person name="Wu L."/>
            <person name="Ma J."/>
        </authorList>
    </citation>
    <scope>NUCLEOTIDE SEQUENCE [LARGE SCALE GENOMIC DNA]</scope>
    <source>
        <strain evidence="6">CCUG 56756</strain>
    </source>
</reference>
<dbReference type="InterPro" id="IPR027843">
    <property type="entry name" value="DUF4440"/>
</dbReference>
<feature type="chain" id="PRO_5046047092" evidence="3">
    <location>
        <begin position="24"/>
        <end position="186"/>
    </location>
</feature>
<dbReference type="EMBL" id="JBHTKI010000008">
    <property type="protein sequence ID" value="MFD1031232.1"/>
    <property type="molecule type" value="Genomic_DNA"/>
</dbReference>
<sequence>MKKMILATGLLILLAACSEDNNAAENTNSAEDSNLQNKNGAVDHGMEDKSAGFTMDGDGEVLEADVPEEEAEAILAAHGEYIAAFNAEDMDRYMAVIAQEPEGFDREEDQIALEEAFAAYDVTYSPSNETIVKYSPERAEVFAEISVTMSDTGSEEETEQSGRQVVIFKKEEDGWKVSGLHFIGNQ</sequence>
<accession>A0ABW3LDK6</accession>
<feature type="compositionally biased region" description="Polar residues" evidence="2">
    <location>
        <begin position="24"/>
        <end position="39"/>
    </location>
</feature>
<feature type="region of interest" description="Disordered" evidence="2">
    <location>
        <begin position="24"/>
        <end position="56"/>
    </location>
</feature>
<dbReference type="Pfam" id="PF08139">
    <property type="entry name" value="LPAM_1"/>
    <property type="match status" value="1"/>
</dbReference>
<organism evidence="5 6">
    <name type="scientific">Metaplanococcus flavidus</name>
    <dbReference type="NCBI Taxonomy" id="569883"/>
    <lineage>
        <taxon>Bacteria</taxon>
        <taxon>Bacillati</taxon>
        <taxon>Bacillota</taxon>
        <taxon>Bacilli</taxon>
        <taxon>Bacillales</taxon>
        <taxon>Caryophanaceae</taxon>
        <taxon>Metaplanococcus</taxon>
    </lineage>
</organism>
<comment type="caution">
    <text evidence="5">The sequence shown here is derived from an EMBL/GenBank/DDBJ whole genome shotgun (WGS) entry which is preliminary data.</text>
</comment>
<evidence type="ECO:0000259" key="4">
    <source>
        <dbReference type="Pfam" id="PF14534"/>
    </source>
</evidence>
<evidence type="ECO:0000313" key="5">
    <source>
        <dbReference type="EMBL" id="MFD1031232.1"/>
    </source>
</evidence>
<protein>
    <submittedName>
        <fullName evidence="5">DUF4440 domain-containing protein</fullName>
    </submittedName>
</protein>
<dbReference type="SUPFAM" id="SSF54427">
    <property type="entry name" value="NTF2-like"/>
    <property type="match status" value="1"/>
</dbReference>
<feature type="signal peptide" evidence="3">
    <location>
        <begin position="1"/>
        <end position="23"/>
    </location>
</feature>
<proteinExistence type="predicted"/>
<dbReference type="Proteomes" id="UP001597109">
    <property type="component" value="Unassembled WGS sequence"/>
</dbReference>
<evidence type="ECO:0000256" key="1">
    <source>
        <dbReference type="ARBA" id="ARBA00022729"/>
    </source>
</evidence>
<keyword evidence="1 3" id="KW-0732">Signal</keyword>
<dbReference type="RefSeq" id="WP_144837890.1">
    <property type="nucleotide sequence ID" value="NZ_JBHTKI010000008.1"/>
</dbReference>
<evidence type="ECO:0000313" key="6">
    <source>
        <dbReference type="Proteomes" id="UP001597109"/>
    </source>
</evidence>
<gene>
    <name evidence="5" type="ORF">ACFQ1X_07260</name>
</gene>
<feature type="domain" description="DUF4440" evidence="4">
    <location>
        <begin position="74"/>
        <end position="177"/>
    </location>
</feature>
<evidence type="ECO:0000256" key="3">
    <source>
        <dbReference type="SAM" id="SignalP"/>
    </source>
</evidence>
<keyword evidence="6" id="KW-1185">Reference proteome</keyword>
<evidence type="ECO:0000256" key="2">
    <source>
        <dbReference type="SAM" id="MobiDB-lite"/>
    </source>
</evidence>
<dbReference type="InterPro" id="IPR012640">
    <property type="entry name" value="Membr_lipoprot_lipid_attach_CS"/>
</dbReference>